<evidence type="ECO:0000256" key="4">
    <source>
        <dbReference type="ARBA" id="ARBA00023136"/>
    </source>
</evidence>
<keyword evidence="7" id="KW-1185">Reference proteome</keyword>
<feature type="transmembrane region" description="Helical" evidence="5">
    <location>
        <begin position="639"/>
        <end position="661"/>
    </location>
</feature>
<name>A0A5E4R1T4_9NEOP</name>
<feature type="transmembrane region" description="Helical" evidence="5">
    <location>
        <begin position="430"/>
        <end position="449"/>
    </location>
</feature>
<evidence type="ECO:0000256" key="2">
    <source>
        <dbReference type="ARBA" id="ARBA00022692"/>
    </source>
</evidence>
<dbReference type="SUPFAM" id="SSF103473">
    <property type="entry name" value="MFS general substrate transporter"/>
    <property type="match status" value="3"/>
</dbReference>
<feature type="transmembrane region" description="Helical" evidence="5">
    <location>
        <begin position="478"/>
        <end position="500"/>
    </location>
</feature>
<feature type="transmembrane region" description="Helical" evidence="5">
    <location>
        <begin position="31"/>
        <end position="52"/>
    </location>
</feature>
<feature type="transmembrane region" description="Helical" evidence="5">
    <location>
        <begin position="204"/>
        <end position="225"/>
    </location>
</feature>
<feature type="transmembrane region" description="Helical" evidence="5">
    <location>
        <begin position="765"/>
        <end position="784"/>
    </location>
</feature>
<dbReference type="GO" id="GO:0016020">
    <property type="term" value="C:membrane"/>
    <property type="evidence" value="ECO:0007669"/>
    <property type="project" value="UniProtKB-SubCell"/>
</dbReference>
<feature type="transmembrane region" description="Helical" evidence="5">
    <location>
        <begin position="405"/>
        <end position="424"/>
    </location>
</feature>
<feature type="transmembrane region" description="Helical" evidence="5">
    <location>
        <begin position="98"/>
        <end position="116"/>
    </location>
</feature>
<evidence type="ECO:0000313" key="7">
    <source>
        <dbReference type="Proteomes" id="UP000324832"/>
    </source>
</evidence>
<feature type="transmembrane region" description="Helical" evidence="5">
    <location>
        <begin position="1259"/>
        <end position="1281"/>
    </location>
</feature>
<reference evidence="6 7" key="1">
    <citation type="submission" date="2017-07" db="EMBL/GenBank/DDBJ databases">
        <authorList>
            <person name="Talla V."/>
            <person name="Backstrom N."/>
        </authorList>
    </citation>
    <scope>NUCLEOTIDE SEQUENCE [LARGE SCALE GENOMIC DNA]</scope>
</reference>
<feature type="transmembrane region" description="Helical" evidence="5">
    <location>
        <begin position="1031"/>
        <end position="1056"/>
    </location>
</feature>
<evidence type="ECO:0000256" key="5">
    <source>
        <dbReference type="SAM" id="Phobius"/>
    </source>
</evidence>
<organism evidence="6 7">
    <name type="scientific">Leptidea sinapis</name>
    <dbReference type="NCBI Taxonomy" id="189913"/>
    <lineage>
        <taxon>Eukaryota</taxon>
        <taxon>Metazoa</taxon>
        <taxon>Ecdysozoa</taxon>
        <taxon>Arthropoda</taxon>
        <taxon>Hexapoda</taxon>
        <taxon>Insecta</taxon>
        <taxon>Pterygota</taxon>
        <taxon>Neoptera</taxon>
        <taxon>Endopterygota</taxon>
        <taxon>Lepidoptera</taxon>
        <taxon>Glossata</taxon>
        <taxon>Ditrysia</taxon>
        <taxon>Papilionoidea</taxon>
        <taxon>Pieridae</taxon>
        <taxon>Dismorphiinae</taxon>
        <taxon>Leptidea</taxon>
    </lineage>
</organism>
<feature type="transmembrane region" description="Helical" evidence="5">
    <location>
        <begin position="303"/>
        <end position="323"/>
    </location>
</feature>
<feature type="transmembrane region" description="Helical" evidence="5">
    <location>
        <begin position="332"/>
        <end position="358"/>
    </location>
</feature>
<evidence type="ECO:0008006" key="8">
    <source>
        <dbReference type="Google" id="ProtNLM"/>
    </source>
</evidence>
<feature type="transmembrane region" description="Helical" evidence="5">
    <location>
        <begin position="1068"/>
        <end position="1092"/>
    </location>
</feature>
<feature type="transmembrane region" description="Helical" evidence="5">
    <location>
        <begin position="598"/>
        <end position="618"/>
    </location>
</feature>
<feature type="transmembrane region" description="Helical" evidence="5">
    <location>
        <begin position="1098"/>
        <end position="1119"/>
    </location>
</feature>
<comment type="subcellular location">
    <subcellularLocation>
        <location evidence="1">Membrane</location>
        <topology evidence="1">Multi-pass membrane protein</topology>
    </subcellularLocation>
</comment>
<feature type="transmembrane region" description="Helical" evidence="5">
    <location>
        <begin position="1195"/>
        <end position="1217"/>
    </location>
</feature>
<keyword evidence="2 5" id="KW-0812">Transmembrane</keyword>
<dbReference type="EMBL" id="FZQP02006866">
    <property type="protein sequence ID" value="VVD04450.1"/>
    <property type="molecule type" value="Genomic_DNA"/>
</dbReference>
<dbReference type="Pfam" id="PF07690">
    <property type="entry name" value="MFS_1"/>
    <property type="match status" value="3"/>
</dbReference>
<feature type="transmembrane region" description="Helical" evidence="5">
    <location>
        <begin position="176"/>
        <end position="198"/>
    </location>
</feature>
<feature type="transmembrane region" description="Helical" evidence="5">
    <location>
        <begin position="969"/>
        <end position="992"/>
    </location>
</feature>
<protein>
    <recommendedName>
        <fullName evidence="8">Major facilitator superfamily (MFS) profile domain-containing protein</fullName>
    </recommendedName>
</protein>
<feature type="transmembrane region" description="Helical" evidence="5">
    <location>
        <begin position="265"/>
        <end position="283"/>
    </location>
</feature>
<feature type="transmembrane region" description="Helical" evidence="5">
    <location>
        <begin position="726"/>
        <end position="745"/>
    </location>
</feature>
<feature type="transmembrane region" description="Helical" evidence="5">
    <location>
        <begin position="370"/>
        <end position="393"/>
    </location>
</feature>
<accession>A0A5E4R1T4</accession>
<feature type="transmembrane region" description="Helical" evidence="5">
    <location>
        <begin position="1004"/>
        <end position="1025"/>
    </location>
</feature>
<feature type="transmembrane region" description="Helical" evidence="5">
    <location>
        <begin position="911"/>
        <end position="933"/>
    </location>
</feature>
<proteinExistence type="predicted"/>
<evidence type="ECO:0000256" key="3">
    <source>
        <dbReference type="ARBA" id="ARBA00022989"/>
    </source>
</evidence>
<dbReference type="Proteomes" id="UP000324832">
    <property type="component" value="Unassembled WGS sequence"/>
</dbReference>
<feature type="transmembrane region" description="Helical" evidence="5">
    <location>
        <begin position="1229"/>
        <end position="1253"/>
    </location>
</feature>
<keyword evidence="3 5" id="KW-1133">Transmembrane helix</keyword>
<keyword evidence="4 5" id="KW-0472">Membrane</keyword>
<feature type="transmembrane region" description="Helical" evidence="5">
    <location>
        <begin position="793"/>
        <end position="813"/>
    </location>
</feature>
<feature type="transmembrane region" description="Helical" evidence="5">
    <location>
        <begin position="1158"/>
        <end position="1183"/>
    </location>
</feature>
<feature type="transmembrane region" description="Helical" evidence="5">
    <location>
        <begin position="571"/>
        <end position="592"/>
    </location>
</feature>
<dbReference type="PANTHER" id="PTHR23507:SF39">
    <property type="entry name" value="GH23453P-RELATED"/>
    <property type="match status" value="1"/>
</dbReference>
<gene>
    <name evidence="6" type="ORF">LSINAPIS_LOCUS14201</name>
</gene>
<feature type="transmembrane region" description="Helical" evidence="5">
    <location>
        <begin position="873"/>
        <end position="890"/>
    </location>
</feature>
<evidence type="ECO:0000313" key="6">
    <source>
        <dbReference type="EMBL" id="VVD04450.1"/>
    </source>
</evidence>
<dbReference type="InterPro" id="IPR036259">
    <property type="entry name" value="MFS_trans_sf"/>
</dbReference>
<feature type="transmembrane region" description="Helical" evidence="5">
    <location>
        <begin position="136"/>
        <end position="164"/>
    </location>
</feature>
<dbReference type="PANTHER" id="PTHR23507">
    <property type="entry name" value="ZGC:174356"/>
    <property type="match status" value="1"/>
</dbReference>
<dbReference type="GO" id="GO:0022857">
    <property type="term" value="F:transmembrane transporter activity"/>
    <property type="evidence" value="ECO:0007669"/>
    <property type="project" value="InterPro"/>
</dbReference>
<sequence length="1328" mass="146770">MAQGNELTESNPNINEINDLSKKSYRITMEFPLFFTMLAMSLSGAAISNLLLYRTCVHSLNHTESECQVFLSPVKTNGTHGLEEQVQKYAAFVSMVKTILESLAPAVLSLFLGVWSDSHGRKPLVVWPFMMDSLGPWWFVLTVIPTSLAGGFTALFTGAFCYVSDITSTENRSLRMTIVEASVSVGSVIGSVASSYLLRAVGNVYLLLITSSLYVIAYVFTNVVLEESLRGAVKGGLKSVLNISLIKEMITECFKERPNHGRAQILLLTVANSLSVFILYGVMSLEYLYTRHKLNWAIKQYTLYSAVHTTVNFVGAFFGVVVVQRLFHVTDLAFSIVAFLSATSEHLIKAFAVMSWHISMLTKILPPQDIAKVFALMCAIEGVSPLVSPALYNSLYAYTISSFPGAIYILSCGITGLCAIFLGYQCMGMLFYIIIIFSLGLNLIQKIFFTNNRQSLAMESCSDTKNIQKRCVRNTIELPLFLNMVATSFTTAAISNILLYRTCVHAIGLPREECSPFLSPVKNNETSHIESEVQRYTTSVTTVKGVLDAVVPACLAMFLGAWSNIYGRKPLLMWSLGGTTLSTLCTVIYSMLDGMGPWWHILSVIPSSFSGSYIVLYTGAYSYCSDISSKKDMTLRMTMIEATVSSGTAVGAMFSSYLILYIGSGNIIVLAASLNILAFLFVTFVLRESLVKVKKGGSTNVFSLSLIKELFEEFLKKRPFNRRAQIILITVANFLLVVVIFGLSMLEYLFTRQKLGWSLQQFTKYSALSTVQSFAGKFIGVLVVQKVLRLGDITFVVFGVSTAIIEYIIKIFAVASWQMYASVLVSMFKGLAGPLTRAFLSKILNPTEVSKIFALMCAAESIAPLIAPILYNAVYAATLHIFPSSLYVLITESSSDINKNRRRSISNFIELPLLLVMVSLSIAGCAVSNIMLYRTCVNALHYSKEECEPYLSPVKNNETIHLEASVQGYYTYVSTVKSILESVIPMVLSLFLGAWSDTYGRKPLIIWPIFGFVATGMLIVIYSLVESLGPWWYILTSVPFAMTGGYVILFTGAYCYMSDISSLETISLRMTMIDATISSGTVIGSILSSYLILSLGNVNTLLICVTLIVTAYVITRLCIEESLTGALQGGASKVLDLLLVKDMFRESFKKRPNYGRTLILLIAMIKMLLIIINFGLGSLEYLFTRQKLNWSLQHYTTYSAVTTTISFFGSFFGVMIVQKLLRIGDIQFTIIAVMSTIGEYIVKTCAVAGWYMYLDIAKIFALLCVFEGSAPVLSPLIYNSLYSATVARMPAAIYLLSIGLAGASVVMLGFVQYYFRKGLRYETLHESL</sequence>
<feature type="transmembrane region" description="Helical" evidence="5">
    <location>
        <begin position="667"/>
        <end position="686"/>
    </location>
</feature>
<evidence type="ECO:0000256" key="1">
    <source>
        <dbReference type="ARBA" id="ARBA00004141"/>
    </source>
</evidence>
<feature type="transmembrane region" description="Helical" evidence="5">
    <location>
        <begin position="545"/>
        <end position="564"/>
    </location>
</feature>
<dbReference type="InterPro" id="IPR011701">
    <property type="entry name" value="MFS"/>
</dbReference>
<feature type="transmembrane region" description="Helical" evidence="5">
    <location>
        <begin position="1293"/>
        <end position="1315"/>
    </location>
</feature>
<dbReference type="Gene3D" id="1.20.1250.20">
    <property type="entry name" value="MFS general substrate transporter like domains"/>
    <property type="match status" value="3"/>
</dbReference>